<evidence type="ECO:0000313" key="2">
    <source>
        <dbReference type="Proteomes" id="UP000553442"/>
    </source>
</evidence>
<evidence type="ECO:0000313" key="1">
    <source>
        <dbReference type="EMBL" id="MBB3329613.1"/>
    </source>
</evidence>
<dbReference type="EMBL" id="JACHZF010000003">
    <property type="protein sequence ID" value="MBB3329613.1"/>
    <property type="molecule type" value="Genomic_DNA"/>
</dbReference>
<name>A0A7W5K0F5_9GAMM</name>
<dbReference type="SUPFAM" id="SSF48613">
    <property type="entry name" value="Heme oxygenase-like"/>
    <property type="match status" value="1"/>
</dbReference>
<evidence type="ECO:0008006" key="3">
    <source>
        <dbReference type="Google" id="ProtNLM"/>
    </source>
</evidence>
<dbReference type="InterPro" id="IPR016084">
    <property type="entry name" value="Haem_Oase-like_multi-hlx"/>
</dbReference>
<accession>A0A7W5K0F5</accession>
<dbReference type="SMART" id="SM01236">
    <property type="entry name" value="Haem_oxygenase_2"/>
    <property type="match status" value="1"/>
</dbReference>
<sequence>MTPYQQLQHATREERDWLLATPLLTRALEGRVSRDEYLAFLGQAYHHVRFTVPLMMACGARLPERLGWLRSALVEYIEEEHGHEQWILDDIRAAGGDAAAAAARPADTATRLMVAAVRDTIEHGNPVGFFGMVQVLEGTSTALATQAAERLQVSLGLPDDAVRYLTSHGSLDIGHLAFFEGLVNHLEAQDLDAVIDTARLVYRLYGAMFRGVEARCAGGSAARELSDALA</sequence>
<dbReference type="Proteomes" id="UP000553442">
    <property type="component" value="Unassembled WGS sequence"/>
</dbReference>
<keyword evidence="2" id="KW-1185">Reference proteome</keyword>
<dbReference type="Gene3D" id="1.20.910.10">
    <property type="entry name" value="Heme oxygenase-like"/>
    <property type="match status" value="1"/>
</dbReference>
<protein>
    <recommendedName>
        <fullName evidence="3">Long-chain fatty acid--CoA ligase</fullName>
    </recommendedName>
</protein>
<dbReference type="RefSeq" id="WP_183329703.1">
    <property type="nucleotide sequence ID" value="NZ_JACHZF010000003.1"/>
</dbReference>
<dbReference type="AlphaFoldDB" id="A0A7W5K0F5"/>
<reference evidence="1 2" key="1">
    <citation type="submission" date="2020-08" db="EMBL/GenBank/DDBJ databases">
        <title>Genomic Encyclopedia of Archaeal and Bacterial Type Strains, Phase II (KMG-II): from individual species to whole genera.</title>
        <authorList>
            <person name="Goeker M."/>
        </authorList>
    </citation>
    <scope>NUCLEOTIDE SEQUENCE [LARGE SCALE GENOMIC DNA]</scope>
    <source>
        <strain evidence="1 2">5AG</strain>
    </source>
</reference>
<dbReference type="Pfam" id="PF14518">
    <property type="entry name" value="Haem_oxygenas_2"/>
    <property type="match status" value="1"/>
</dbReference>
<organism evidence="1 2">
    <name type="scientific">Halomonas campaniensis</name>
    <dbReference type="NCBI Taxonomy" id="213554"/>
    <lineage>
        <taxon>Bacteria</taxon>
        <taxon>Pseudomonadati</taxon>
        <taxon>Pseudomonadota</taxon>
        <taxon>Gammaproteobacteria</taxon>
        <taxon>Oceanospirillales</taxon>
        <taxon>Halomonadaceae</taxon>
        <taxon>Halomonas</taxon>
    </lineage>
</organism>
<gene>
    <name evidence="1" type="ORF">BDK63_000453</name>
</gene>
<proteinExistence type="predicted"/>
<comment type="caution">
    <text evidence="1">The sequence shown here is derived from an EMBL/GenBank/DDBJ whole genome shotgun (WGS) entry which is preliminary data.</text>
</comment>